<evidence type="ECO:0000256" key="11">
    <source>
        <dbReference type="ARBA" id="ARBA00023128"/>
    </source>
</evidence>
<evidence type="ECO:0000256" key="4">
    <source>
        <dbReference type="ARBA" id="ARBA00005363"/>
    </source>
</evidence>
<dbReference type="PROSITE" id="PS51914">
    <property type="entry name" value="MRH"/>
    <property type="match status" value="1"/>
</dbReference>
<dbReference type="GO" id="GO:0030659">
    <property type="term" value="C:cytoplasmic vesicle membrane"/>
    <property type="evidence" value="ECO:0007669"/>
    <property type="project" value="UniProtKB-SubCell"/>
</dbReference>
<keyword evidence="13" id="KW-1015">Disulfide bond</keyword>
<evidence type="ECO:0000256" key="3">
    <source>
        <dbReference type="ARBA" id="ARBA00004614"/>
    </source>
</evidence>
<organism evidence="19 21">
    <name type="scientific">Geotrichum candidum</name>
    <name type="common">Oospora lactis</name>
    <name type="synonym">Dipodascus geotrichum</name>
    <dbReference type="NCBI Taxonomy" id="1173061"/>
    <lineage>
        <taxon>Eukaryota</taxon>
        <taxon>Fungi</taxon>
        <taxon>Dikarya</taxon>
        <taxon>Ascomycota</taxon>
        <taxon>Saccharomycotina</taxon>
        <taxon>Dipodascomycetes</taxon>
        <taxon>Dipodascales</taxon>
        <taxon>Dipodascaceae</taxon>
        <taxon>Geotrichum</taxon>
    </lineage>
</organism>
<dbReference type="GO" id="GO:0006914">
    <property type="term" value="P:autophagy"/>
    <property type="evidence" value="ECO:0007669"/>
    <property type="project" value="UniProtKB-KW"/>
</dbReference>
<keyword evidence="8 16" id="KW-1133">Transmembrane helix</keyword>
<evidence type="ECO:0000256" key="6">
    <source>
        <dbReference type="ARBA" id="ARBA00022692"/>
    </source>
</evidence>
<reference evidence="20" key="3">
    <citation type="submission" date="2020-01" db="EMBL/GenBank/DDBJ databases">
        <authorList>
            <person name="Perkins V."/>
            <person name="Lessard M.-H."/>
            <person name="Dugat-Bony E."/>
            <person name="Frenette M."/>
            <person name="Labrie S."/>
        </authorList>
    </citation>
    <scope>NUCLEOTIDE SEQUENCE</scope>
    <source>
        <strain evidence="20">LMA-70</strain>
    </source>
</reference>
<dbReference type="GO" id="GO:0000139">
    <property type="term" value="C:Golgi membrane"/>
    <property type="evidence" value="ECO:0007669"/>
    <property type="project" value="UniProtKB-SubCell"/>
</dbReference>
<feature type="chain" id="PRO_5044544400" description="Autophagy-related protein 27" evidence="17">
    <location>
        <begin position="26"/>
        <end position="306"/>
    </location>
</feature>
<dbReference type="InterPro" id="IPR018939">
    <property type="entry name" value="Autophagy-rel_prot_27"/>
</dbReference>
<dbReference type="InterPro" id="IPR044865">
    <property type="entry name" value="MRH_dom"/>
</dbReference>
<keyword evidence="21" id="KW-1185">Reference proteome</keyword>
<dbReference type="Pfam" id="PF09451">
    <property type="entry name" value="ATG27"/>
    <property type="match status" value="1"/>
</dbReference>
<feature type="transmembrane region" description="Helical" evidence="16">
    <location>
        <begin position="229"/>
        <end position="251"/>
    </location>
</feature>
<dbReference type="EMBL" id="QQZK01000079">
    <property type="protein sequence ID" value="KAF5098109.1"/>
    <property type="molecule type" value="Genomic_DNA"/>
</dbReference>
<dbReference type="Proteomes" id="UP000750522">
    <property type="component" value="Unassembled WGS sequence"/>
</dbReference>
<gene>
    <name evidence="19" type="ORF">BN980_GECA16s02023g</name>
    <name evidence="20" type="ORF">DV451_003535</name>
</gene>
<evidence type="ECO:0000256" key="13">
    <source>
        <dbReference type="ARBA" id="ARBA00023157"/>
    </source>
</evidence>
<keyword evidence="14" id="KW-0968">Cytoplasmic vesicle</keyword>
<comment type="similarity">
    <text evidence="4">Belongs to the ATG27 family.</text>
</comment>
<protein>
    <recommendedName>
        <fullName evidence="5">Autophagy-related protein 27</fullName>
    </recommendedName>
</protein>
<dbReference type="Gene3D" id="2.70.130.10">
    <property type="entry name" value="Mannose-6-phosphate receptor binding domain"/>
    <property type="match status" value="1"/>
</dbReference>
<evidence type="ECO:0000256" key="9">
    <source>
        <dbReference type="ARBA" id="ARBA00023006"/>
    </source>
</evidence>
<evidence type="ECO:0000256" key="14">
    <source>
        <dbReference type="ARBA" id="ARBA00023329"/>
    </source>
</evidence>
<evidence type="ECO:0000256" key="8">
    <source>
        <dbReference type="ARBA" id="ARBA00022989"/>
    </source>
</evidence>
<reference evidence="20" key="2">
    <citation type="journal article" date="2020" name="Front. Microbiol.">
        <title>Phenotypic and Genetic Characterization of the Cheese Ripening Yeast Geotrichum candidum.</title>
        <authorList>
            <person name="Perkins V."/>
            <person name="Vignola S."/>
            <person name="Lessard M.H."/>
            <person name="Plante P.L."/>
            <person name="Corbeil J."/>
            <person name="Dugat-Bony E."/>
            <person name="Frenette M."/>
            <person name="Labrie S."/>
        </authorList>
    </citation>
    <scope>NUCLEOTIDE SEQUENCE</scope>
    <source>
        <strain evidence="20">LMA-70</strain>
    </source>
</reference>
<keyword evidence="12 16" id="KW-0472">Membrane</keyword>
<accession>A0A0J9XID6</accession>
<dbReference type="EMBL" id="CCBN010000016">
    <property type="protein sequence ID" value="CDO56724.1"/>
    <property type="molecule type" value="Genomic_DNA"/>
</dbReference>
<feature type="region of interest" description="Disordered" evidence="15">
    <location>
        <begin position="194"/>
        <end position="220"/>
    </location>
</feature>
<evidence type="ECO:0000259" key="18">
    <source>
        <dbReference type="PROSITE" id="PS51914"/>
    </source>
</evidence>
<evidence type="ECO:0000256" key="2">
    <source>
        <dbReference type="ARBA" id="ARBA00004358"/>
    </source>
</evidence>
<keyword evidence="10" id="KW-0333">Golgi apparatus</keyword>
<keyword evidence="6 16" id="KW-0812">Transmembrane</keyword>
<evidence type="ECO:0000256" key="17">
    <source>
        <dbReference type="SAM" id="SignalP"/>
    </source>
</evidence>
<evidence type="ECO:0000256" key="15">
    <source>
        <dbReference type="SAM" id="MobiDB-lite"/>
    </source>
</evidence>
<keyword evidence="7 17" id="KW-0732">Signal</keyword>
<keyword evidence="11" id="KW-0496">Mitochondrion</keyword>
<evidence type="ECO:0000313" key="21">
    <source>
        <dbReference type="Proteomes" id="UP000242525"/>
    </source>
</evidence>
<feature type="domain" description="MRH" evidence="18">
    <location>
        <begin position="27"/>
        <end position="195"/>
    </location>
</feature>
<sequence length="306" mass="33210">MKYTPTKRASALALLLAAAASPVHAILNCKIQLDGDSFDFSSLGDTVHSIEQTFNTPPSISTTSWYVNPCRYLSDSPHDNIPEEAFKCPSGTQICGVQQISLDDDKEKKITTQIIPVAGDLDGKQSGANLERLRGDAGDGVRVHFKGGSWGDYGAIDAYIDFLCVQEEKDESLVFKDWNLHTLNLTWSSRKACAQNSGTNPGNGGGDNNDNNKGGDNGDKKEESSGWGFFTWLFVLGLLGFVFYIVASVWVSYNRYGQVDLDSLPFVDSLREVPFVLRDLGSRIASRCQCSSSSSSSSSRAGYAAV</sequence>
<comment type="subcellular location">
    <subcellularLocation>
        <location evidence="2">Cytoplasmic vesicle membrane</location>
        <topology evidence="2">Single-pass type I membrane protein</topology>
    </subcellularLocation>
    <subcellularLocation>
        <location evidence="3">Golgi apparatus membrane</location>
        <topology evidence="3">Single-pass type I membrane protein</topology>
    </subcellularLocation>
    <subcellularLocation>
        <location evidence="1">Mitochondrion membrane</location>
        <topology evidence="1">Single-pass membrane protein</topology>
    </subcellularLocation>
</comment>
<proteinExistence type="inferred from homology"/>
<evidence type="ECO:0000313" key="20">
    <source>
        <dbReference type="EMBL" id="KAF5098109.1"/>
    </source>
</evidence>
<dbReference type="STRING" id="1173061.A0A0J9XID6"/>
<keyword evidence="9" id="KW-0072">Autophagy</keyword>
<evidence type="ECO:0000313" key="19">
    <source>
        <dbReference type="EMBL" id="CDO56724.1"/>
    </source>
</evidence>
<name>A0A0J9XID6_GEOCN</name>
<dbReference type="AlphaFoldDB" id="A0A0J9XID6"/>
<evidence type="ECO:0000256" key="1">
    <source>
        <dbReference type="ARBA" id="ARBA00004304"/>
    </source>
</evidence>
<evidence type="ECO:0000256" key="5">
    <source>
        <dbReference type="ARBA" id="ARBA00013776"/>
    </source>
</evidence>
<dbReference type="Proteomes" id="UP000242525">
    <property type="component" value="Unassembled WGS sequence"/>
</dbReference>
<reference evidence="19 21" key="1">
    <citation type="submission" date="2014-03" db="EMBL/GenBank/DDBJ databases">
        <authorList>
            <person name="Casaregola S."/>
        </authorList>
    </citation>
    <scope>NUCLEOTIDE SEQUENCE [LARGE SCALE GENOMIC DNA]</scope>
    <source>
        <strain evidence="19 21">CLIB 918</strain>
    </source>
</reference>
<evidence type="ECO:0000256" key="12">
    <source>
        <dbReference type="ARBA" id="ARBA00023136"/>
    </source>
</evidence>
<dbReference type="GO" id="GO:0031966">
    <property type="term" value="C:mitochondrial membrane"/>
    <property type="evidence" value="ECO:0007669"/>
    <property type="project" value="UniProtKB-SubCell"/>
</dbReference>
<comment type="caution">
    <text evidence="19">The sequence shown here is derived from an EMBL/GenBank/DDBJ whole genome shotgun (WGS) entry which is preliminary data.</text>
</comment>
<evidence type="ECO:0000256" key="16">
    <source>
        <dbReference type="SAM" id="Phobius"/>
    </source>
</evidence>
<evidence type="ECO:0000256" key="10">
    <source>
        <dbReference type="ARBA" id="ARBA00023034"/>
    </source>
</evidence>
<dbReference type="InterPro" id="IPR009011">
    <property type="entry name" value="Man6P_isomerase_rcpt-bd_dom_sf"/>
</dbReference>
<evidence type="ECO:0000256" key="7">
    <source>
        <dbReference type="ARBA" id="ARBA00022729"/>
    </source>
</evidence>
<dbReference type="OrthoDB" id="29460at2759"/>
<feature type="signal peptide" evidence="17">
    <location>
        <begin position="1"/>
        <end position="25"/>
    </location>
</feature>